<keyword evidence="1" id="KW-0645">Protease</keyword>
<organism evidence="1 2">
    <name type="scientific">Citrus sinensis</name>
    <name type="common">Sweet orange</name>
    <name type="synonym">Citrus aurantium var. sinensis</name>
    <dbReference type="NCBI Taxonomy" id="2711"/>
    <lineage>
        <taxon>Eukaryota</taxon>
        <taxon>Viridiplantae</taxon>
        <taxon>Streptophyta</taxon>
        <taxon>Embryophyta</taxon>
        <taxon>Tracheophyta</taxon>
        <taxon>Spermatophyta</taxon>
        <taxon>Magnoliopsida</taxon>
        <taxon>eudicotyledons</taxon>
        <taxon>Gunneridae</taxon>
        <taxon>Pentapetalae</taxon>
        <taxon>rosids</taxon>
        <taxon>malvids</taxon>
        <taxon>Sapindales</taxon>
        <taxon>Rutaceae</taxon>
        <taxon>Aurantioideae</taxon>
        <taxon>Citrus</taxon>
    </lineage>
</organism>
<protein>
    <submittedName>
        <fullName evidence="1">CO(2)-response secreted protease</fullName>
    </submittedName>
</protein>
<comment type="caution">
    <text evidence="1">The sequence shown here is derived from an EMBL/GenBank/DDBJ whole genome shotgun (WGS) entry which is preliminary data.</text>
</comment>
<sequence>MASSLMLLQLLPFLCLHWLIFIASTSSNEIPKPYIVYMGSSSKSNLIIQNGEDVEIAKLNHMQLLSSIIPSEESERLSLIHHYKHAFKGFSAILTDSEASALSGHDHVVSVFPDPVLQLHTTRSWDFLAAAAKPAKNTWFNHKYHKAASDIVIGVIDTGIWPESPSFNDQGMGEIPSRWKGVCMESPDFKKSHCNRKLIGARHCSRASTNKDNSGSSRDPLGHGTHTASTAAGNYVSNAIYFGLAGGTARGGSPFSRIASYKACKEGGCSGAAILQAIDDAIHDGVDIISISIGLSNSEADYMNDPIAIGALHAQQRGVVVICSAGNDGPYPFTVANTAPWLFTVAASTIDRDFQSTVLLGNGKAIKGTAISLSNLSRSKTYPLAYGKAIAVNSTLVSQARSCRLGSIDPKKVAGKILVCIHTDPMDTRGRKIAVAENVEAQGLIFINDDEKIWPTERGILPYAEVGKVAGFRIINYINSNKNPTATILPTVTIPRHRPAPVVAYFSSRGPGLPTENILKPDVAAPGVAVLAAIVPRPDRPGGIPAGEKPATYALRSGTSMACPHVTGAAAFIKSVRRKWTYSMIKSALMTTGTPIFQTPRFSPDLSFFGTKFTRIIATVYDNTGTPLTNSSGNNANPHEMGAGEINPLKALNPGLVFKTTIKDYLRFLCYYGYSRKNIRSMTNTTFNCPKKSSAKLISNINYPSISISKLARQGAIRTVKRTVTNVGSLNATYISMVNAPSGLAVKVFPQKLTFVEGIIKLSFRASFFGKEASSGYNYGSITWSDDQHSVRMMFAVDVE</sequence>
<dbReference type="EMBL" id="CM039174">
    <property type="protein sequence ID" value="KAH9752729.1"/>
    <property type="molecule type" value="Genomic_DNA"/>
</dbReference>
<name>A0ACB8KE97_CITSI</name>
<proteinExistence type="predicted"/>
<keyword evidence="2" id="KW-1185">Reference proteome</keyword>
<reference evidence="2" key="1">
    <citation type="journal article" date="2023" name="Hortic. Res.">
        <title>A chromosome-level phased genome enabling allele-level studies in sweet orange: a case study on citrus Huanglongbing tolerance.</title>
        <authorList>
            <person name="Wu B."/>
            <person name="Yu Q."/>
            <person name="Deng Z."/>
            <person name="Duan Y."/>
            <person name="Luo F."/>
            <person name="Gmitter F. Jr."/>
        </authorList>
    </citation>
    <scope>NUCLEOTIDE SEQUENCE [LARGE SCALE GENOMIC DNA]</scope>
    <source>
        <strain evidence="2">cv. Valencia</strain>
    </source>
</reference>
<evidence type="ECO:0000313" key="1">
    <source>
        <dbReference type="EMBL" id="KAH9752729.1"/>
    </source>
</evidence>
<gene>
    <name evidence="1" type="ORF">KPL71_014817</name>
</gene>
<keyword evidence="1" id="KW-0378">Hydrolase</keyword>
<evidence type="ECO:0000313" key="2">
    <source>
        <dbReference type="Proteomes" id="UP000829398"/>
    </source>
</evidence>
<accession>A0ACB8KE97</accession>
<dbReference type="Proteomes" id="UP000829398">
    <property type="component" value="Chromosome 5"/>
</dbReference>